<dbReference type="Proteomes" id="UP000198775">
    <property type="component" value="Unassembled WGS sequence"/>
</dbReference>
<feature type="region of interest" description="Disordered" evidence="1">
    <location>
        <begin position="260"/>
        <end position="292"/>
    </location>
</feature>
<proteinExistence type="predicted"/>
<sequence length="389" mass="42729">MRVNRRRILQSLGLLTATGVAGCAGQSDSTPPRDDDASDSGDRAREIERKATNRAAMYGHFRETFSREYTYDELVSQALTPLGTLLETLEITDRMRGDPPAVAAAVAIAPLPDPIDALSEAKDVIVGRRYSAANAIYQCGAYTDALDTACMDSPEARVREVRDRNRTLRTKAQAVADAAGAYRSSRTDENRARLVAALRAEFEHTAPLPALAAWTEIDASAYANRTQWERQGAKYVRNLATANASSIVAARAALDEQLKWTDGPADDQPTNTPTEPRTEPAKDTPNPQYESPKATVKAYYAAIEAGDRAAASEYTVDGIDVPRSRMERVQEQLQEFDDTGFLIDSKTDRRAEVSVVLTKPYGGEAGQEMGTVNRYTLRRQDGQWLISEF</sequence>
<evidence type="ECO:0000313" key="2">
    <source>
        <dbReference type="EMBL" id="SEN92013.1"/>
    </source>
</evidence>
<gene>
    <name evidence="2" type="ORF">SAMN05216388_100656</name>
</gene>
<name>A0A1H8KGA5_9EURY</name>
<reference evidence="3" key="1">
    <citation type="submission" date="2016-10" db="EMBL/GenBank/DDBJ databases">
        <authorList>
            <person name="Varghese N."/>
            <person name="Submissions S."/>
        </authorList>
    </citation>
    <scope>NUCLEOTIDE SEQUENCE [LARGE SCALE GENOMIC DNA]</scope>
    <source>
        <strain evidence="3">IBRC-M 10043</strain>
    </source>
</reference>
<evidence type="ECO:0000313" key="3">
    <source>
        <dbReference type="Proteomes" id="UP000198775"/>
    </source>
</evidence>
<evidence type="ECO:0008006" key="4">
    <source>
        <dbReference type="Google" id="ProtNLM"/>
    </source>
</evidence>
<keyword evidence="3" id="KW-1185">Reference proteome</keyword>
<dbReference type="EMBL" id="FOCX01000006">
    <property type="protein sequence ID" value="SEN92013.1"/>
    <property type="molecule type" value="Genomic_DNA"/>
</dbReference>
<dbReference type="AlphaFoldDB" id="A0A1H8KGA5"/>
<evidence type="ECO:0000256" key="1">
    <source>
        <dbReference type="SAM" id="MobiDB-lite"/>
    </source>
</evidence>
<dbReference type="RefSeq" id="WP_092659045.1">
    <property type="nucleotide sequence ID" value="NZ_FOCX01000006.1"/>
</dbReference>
<feature type="compositionally biased region" description="Basic and acidic residues" evidence="1">
    <location>
        <begin position="31"/>
        <end position="44"/>
    </location>
</feature>
<dbReference type="PROSITE" id="PS51257">
    <property type="entry name" value="PROKAR_LIPOPROTEIN"/>
    <property type="match status" value="1"/>
</dbReference>
<feature type="region of interest" description="Disordered" evidence="1">
    <location>
        <begin position="21"/>
        <end position="44"/>
    </location>
</feature>
<organism evidence="2 3">
    <name type="scientific">Halorientalis persicus</name>
    <dbReference type="NCBI Taxonomy" id="1367881"/>
    <lineage>
        <taxon>Archaea</taxon>
        <taxon>Methanobacteriati</taxon>
        <taxon>Methanobacteriota</taxon>
        <taxon>Stenosarchaea group</taxon>
        <taxon>Halobacteria</taxon>
        <taxon>Halobacteriales</taxon>
        <taxon>Haloarculaceae</taxon>
        <taxon>Halorientalis</taxon>
    </lineage>
</organism>
<accession>A0A1H8KGA5</accession>
<protein>
    <recommendedName>
        <fullName evidence="4">DUF4878 domain-containing protein</fullName>
    </recommendedName>
</protein>